<evidence type="ECO:0000313" key="2">
    <source>
        <dbReference type="WBParaSite" id="PS1159_v2.g14445.t1"/>
    </source>
</evidence>
<sequence>MSLRSHHRSGKKSLKFLKDIKNNESDSSQKSADPKKPDYTSPGLIHPRWPDLPAGQGELFFECTLFLYSVLALFLQYLNLYKTLWWLPKSYWPGSFKFYMINPYLLSCIGLMLGMRVTKCFWNSITELFNILNPKRDSVFWTTIEYGILKTPICTMVLSSFVFSFTRVYVEYSFKALFYFAIPLFAYFFLLWTGFDKVKDEDKIQLGFDESSTLYKIFKPFFSLAAYIFAIKRSNSLMDLETVAHLCTNNPRQNRAEANELARDFFNRLKYSIFAGLSTAYLSIYLPCVFLPEKSTYGTQQYLLINNAWIIQLFIIVALTSFSVYFTYLIPLPYFDLLQKAIFHLGYWEQLDRKPSPDEHIMEFSEDFPYPYMDKQIISHNDQYFKACATKGCMTVAAYPGDATQFFFFRMGNDPVRFVTILCIFEFSLILFQFWLLVLTTDWQHIVTLVLLMFANYLLLGKLFKDRIVIGRIVKPTPEDNSLWFQLLEEQRSRRPATG</sequence>
<reference evidence="2" key="1">
    <citation type="submission" date="2022-11" db="UniProtKB">
        <authorList>
            <consortium name="WormBaseParasite"/>
        </authorList>
    </citation>
    <scope>IDENTIFICATION</scope>
</reference>
<accession>A0AC35F712</accession>
<name>A0AC35F712_9BILA</name>
<dbReference type="Proteomes" id="UP000887580">
    <property type="component" value="Unplaced"/>
</dbReference>
<dbReference type="WBParaSite" id="PS1159_v2.g14445.t1">
    <property type="protein sequence ID" value="PS1159_v2.g14445.t1"/>
    <property type="gene ID" value="PS1159_v2.g14445"/>
</dbReference>
<evidence type="ECO:0000313" key="1">
    <source>
        <dbReference type="Proteomes" id="UP000887580"/>
    </source>
</evidence>
<organism evidence="1 2">
    <name type="scientific">Panagrolaimus sp. PS1159</name>
    <dbReference type="NCBI Taxonomy" id="55785"/>
    <lineage>
        <taxon>Eukaryota</taxon>
        <taxon>Metazoa</taxon>
        <taxon>Ecdysozoa</taxon>
        <taxon>Nematoda</taxon>
        <taxon>Chromadorea</taxon>
        <taxon>Rhabditida</taxon>
        <taxon>Tylenchina</taxon>
        <taxon>Panagrolaimomorpha</taxon>
        <taxon>Panagrolaimoidea</taxon>
        <taxon>Panagrolaimidae</taxon>
        <taxon>Panagrolaimus</taxon>
    </lineage>
</organism>
<proteinExistence type="predicted"/>
<protein>
    <submittedName>
        <fullName evidence="2">Transmembrane protein 39A</fullName>
    </submittedName>
</protein>